<dbReference type="SUPFAM" id="SSF140663">
    <property type="entry name" value="TTHA0068-like"/>
    <property type="match status" value="1"/>
</dbReference>
<sequence length="166" mass="18146">MTDRDRDELGKARNLRPRDELGRPLPYGADGVARIPDDLTLAAADTLSYAQELLDRGLAFNAHEVLEAAWKNAPDSEREMWQGLAQLAVGITHIQRENTTGATTVLQRAADRLAAQSMAAPHGIDLVGLIAHARALIEDLAQDTAIAAERLRPALRQDNPDEGNRR</sequence>
<dbReference type="PANTHER" id="PTHR34796:SF1">
    <property type="entry name" value="EXPRESSED PROTEIN"/>
    <property type="match status" value="1"/>
</dbReference>
<feature type="region of interest" description="Disordered" evidence="1">
    <location>
        <begin position="1"/>
        <end position="23"/>
    </location>
</feature>
<dbReference type="Proteomes" id="UP001190465">
    <property type="component" value="Chromosome"/>
</dbReference>
<evidence type="ECO:0000313" key="3">
    <source>
        <dbReference type="Proteomes" id="UP001190465"/>
    </source>
</evidence>
<gene>
    <name evidence="2" type="ORF">MU0053_002527</name>
</gene>
<dbReference type="Gene3D" id="1.10.3450.10">
    <property type="entry name" value="TTHA0068-like"/>
    <property type="match status" value="1"/>
</dbReference>
<dbReference type="PANTHER" id="PTHR34796">
    <property type="entry name" value="EXPRESSED PROTEIN"/>
    <property type="match status" value="1"/>
</dbReference>
<evidence type="ECO:0000256" key="1">
    <source>
        <dbReference type="SAM" id="MobiDB-lite"/>
    </source>
</evidence>
<name>A0ABM9LS68_9MYCO</name>
<dbReference type="Pfam" id="PF03745">
    <property type="entry name" value="DUF309"/>
    <property type="match status" value="1"/>
</dbReference>
<feature type="compositionally biased region" description="Basic and acidic residues" evidence="1">
    <location>
        <begin position="1"/>
        <end position="22"/>
    </location>
</feature>
<dbReference type="EMBL" id="OY726397">
    <property type="protein sequence ID" value="CAJ1503805.1"/>
    <property type="molecule type" value="Genomic_DNA"/>
</dbReference>
<organism evidence="2 3">
    <name type="scientific">[Mycobacterium] burgundiense</name>
    <dbReference type="NCBI Taxonomy" id="3064286"/>
    <lineage>
        <taxon>Bacteria</taxon>
        <taxon>Bacillati</taxon>
        <taxon>Actinomycetota</taxon>
        <taxon>Actinomycetes</taxon>
        <taxon>Mycobacteriales</taxon>
        <taxon>Mycobacteriaceae</taxon>
        <taxon>Mycolicibacterium</taxon>
    </lineage>
</organism>
<evidence type="ECO:0000313" key="2">
    <source>
        <dbReference type="EMBL" id="CAJ1503805.1"/>
    </source>
</evidence>
<dbReference type="InterPro" id="IPR005500">
    <property type="entry name" value="DUF309"/>
</dbReference>
<dbReference type="InterPro" id="IPR023203">
    <property type="entry name" value="TTHA0068_sf"/>
</dbReference>
<protein>
    <submittedName>
        <fullName evidence="2">DUF309 domain-containing protein</fullName>
    </submittedName>
</protein>
<accession>A0ABM9LS68</accession>
<reference evidence="2 3" key="1">
    <citation type="submission" date="2023-08" db="EMBL/GenBank/DDBJ databases">
        <authorList>
            <person name="Folkvardsen B D."/>
            <person name="Norman A."/>
        </authorList>
    </citation>
    <scope>NUCLEOTIDE SEQUENCE [LARGE SCALE GENOMIC DNA]</scope>
    <source>
        <strain evidence="2 3">Mu0053</strain>
    </source>
</reference>
<keyword evidence="3" id="KW-1185">Reference proteome</keyword>
<dbReference type="RefSeq" id="WP_308482646.1">
    <property type="nucleotide sequence ID" value="NZ_OY726397.1"/>
</dbReference>
<proteinExistence type="predicted"/>